<evidence type="ECO:0000313" key="5">
    <source>
        <dbReference type="Proteomes" id="UP000019494"/>
    </source>
</evidence>
<evidence type="ECO:0000256" key="3">
    <source>
        <dbReference type="PROSITE-ProRule" id="PRU00023"/>
    </source>
</evidence>
<dbReference type="Pfam" id="PF12796">
    <property type="entry name" value="Ank_2"/>
    <property type="match status" value="1"/>
</dbReference>
<gene>
    <name evidence="4" type="ORF">N864_19020</name>
</gene>
<keyword evidence="5" id="KW-1185">Reference proteome</keyword>
<dbReference type="RefSeq" id="WP_034722861.1">
    <property type="nucleotide sequence ID" value="NZ_AWQS01000508.1"/>
</dbReference>
<feature type="repeat" description="ANK" evidence="3">
    <location>
        <begin position="79"/>
        <end position="111"/>
    </location>
</feature>
<dbReference type="PROSITE" id="PS50297">
    <property type="entry name" value="ANK_REP_REGION"/>
    <property type="match status" value="1"/>
</dbReference>
<sequence length="131" mass="13904">MTGAPLNPEQQARVVAMAMDLAREGRTAELMEFLDHGLPVEVVDREGNTLLMLAAYHGHAETVDALVARGADVNARNDRDQSPVAGAIFKGEDDVVRALVAAGADLDAGTPTGRATASMFGREHLLRDVEP</sequence>
<dbReference type="PANTHER" id="PTHR24171:SF10">
    <property type="entry name" value="ANKYRIN REPEAT DOMAIN-CONTAINING PROTEIN 29-LIKE"/>
    <property type="match status" value="1"/>
</dbReference>
<dbReference type="PATRIC" id="fig|584657.3.peg.4378"/>
<dbReference type="InterPro" id="IPR002110">
    <property type="entry name" value="Ankyrin_rpt"/>
</dbReference>
<dbReference type="PRINTS" id="PR01415">
    <property type="entry name" value="ANKYRIN"/>
</dbReference>
<name>W9GBZ1_9MICO</name>
<dbReference type="PANTHER" id="PTHR24171">
    <property type="entry name" value="ANKYRIN REPEAT DOMAIN-CONTAINING PROTEIN 39-RELATED"/>
    <property type="match status" value="1"/>
</dbReference>
<dbReference type="SMART" id="SM00248">
    <property type="entry name" value="ANK"/>
    <property type="match status" value="2"/>
</dbReference>
<keyword evidence="1" id="KW-0677">Repeat</keyword>
<evidence type="ECO:0000256" key="1">
    <source>
        <dbReference type="ARBA" id="ARBA00022737"/>
    </source>
</evidence>
<dbReference type="EMBL" id="AWQS01000508">
    <property type="protein sequence ID" value="EWT03731.1"/>
    <property type="molecule type" value="Genomic_DNA"/>
</dbReference>
<dbReference type="PROSITE" id="PS50088">
    <property type="entry name" value="ANK_REPEAT"/>
    <property type="match status" value="2"/>
</dbReference>
<keyword evidence="2 3" id="KW-0040">ANK repeat</keyword>
<protein>
    <submittedName>
        <fullName evidence="4">Ankyrin</fullName>
    </submittedName>
</protein>
<dbReference type="InterPro" id="IPR036770">
    <property type="entry name" value="Ankyrin_rpt-contain_sf"/>
</dbReference>
<dbReference type="SUPFAM" id="SSF48403">
    <property type="entry name" value="Ankyrin repeat"/>
    <property type="match status" value="1"/>
</dbReference>
<feature type="repeat" description="ANK" evidence="3">
    <location>
        <begin position="46"/>
        <end position="78"/>
    </location>
</feature>
<dbReference type="Gene3D" id="1.25.40.20">
    <property type="entry name" value="Ankyrin repeat-containing domain"/>
    <property type="match status" value="1"/>
</dbReference>
<dbReference type="AlphaFoldDB" id="W9GBZ1"/>
<proteinExistence type="predicted"/>
<organism evidence="4 5">
    <name type="scientific">Intrasporangium chromatireducens Q5-1</name>
    <dbReference type="NCBI Taxonomy" id="584657"/>
    <lineage>
        <taxon>Bacteria</taxon>
        <taxon>Bacillati</taxon>
        <taxon>Actinomycetota</taxon>
        <taxon>Actinomycetes</taxon>
        <taxon>Micrococcales</taxon>
        <taxon>Intrasporangiaceae</taxon>
        <taxon>Intrasporangium</taxon>
    </lineage>
</organism>
<dbReference type="Proteomes" id="UP000019494">
    <property type="component" value="Unassembled WGS sequence"/>
</dbReference>
<dbReference type="OrthoDB" id="306540at2"/>
<evidence type="ECO:0000256" key="2">
    <source>
        <dbReference type="ARBA" id="ARBA00023043"/>
    </source>
</evidence>
<accession>W9GBZ1</accession>
<evidence type="ECO:0000313" key="4">
    <source>
        <dbReference type="EMBL" id="EWT03731.1"/>
    </source>
</evidence>
<reference evidence="5" key="1">
    <citation type="submission" date="2013-08" db="EMBL/GenBank/DDBJ databases">
        <title>Intrasporangium oryzae NRRL B-24470.</title>
        <authorList>
            <person name="Liu H."/>
            <person name="Wang G."/>
        </authorList>
    </citation>
    <scope>NUCLEOTIDE SEQUENCE [LARGE SCALE GENOMIC DNA]</scope>
    <source>
        <strain evidence="5">Q5-1</strain>
    </source>
</reference>
<comment type="caution">
    <text evidence="4">The sequence shown here is derived from an EMBL/GenBank/DDBJ whole genome shotgun (WGS) entry which is preliminary data.</text>
</comment>